<dbReference type="EMBL" id="JAINUF010000014">
    <property type="protein sequence ID" value="KAJ8342414.1"/>
    <property type="molecule type" value="Genomic_DNA"/>
</dbReference>
<comment type="caution">
    <text evidence="2">The sequence shown here is derived from an EMBL/GenBank/DDBJ whole genome shotgun (WGS) entry which is preliminary data.</text>
</comment>
<evidence type="ECO:0008006" key="4">
    <source>
        <dbReference type="Google" id="ProtNLM"/>
    </source>
</evidence>
<dbReference type="InterPro" id="IPR011893">
    <property type="entry name" value="Selenoprotein_Rdx-typ"/>
</dbReference>
<dbReference type="Proteomes" id="UP001152622">
    <property type="component" value="Chromosome 14"/>
</dbReference>
<gene>
    <name evidence="2" type="ORF">SKAU_G00323420</name>
</gene>
<proteinExistence type="predicted"/>
<dbReference type="OrthoDB" id="444492at2759"/>
<evidence type="ECO:0000313" key="3">
    <source>
        <dbReference type="Proteomes" id="UP001152622"/>
    </source>
</evidence>
<keyword evidence="3" id="KW-1185">Reference proteome</keyword>
<dbReference type="Gene3D" id="3.40.30.10">
    <property type="entry name" value="Glutaredoxin"/>
    <property type="match status" value="1"/>
</dbReference>
<organism evidence="2 3">
    <name type="scientific">Synaphobranchus kaupii</name>
    <name type="common">Kaup's arrowtooth eel</name>
    <dbReference type="NCBI Taxonomy" id="118154"/>
    <lineage>
        <taxon>Eukaryota</taxon>
        <taxon>Metazoa</taxon>
        <taxon>Chordata</taxon>
        <taxon>Craniata</taxon>
        <taxon>Vertebrata</taxon>
        <taxon>Euteleostomi</taxon>
        <taxon>Actinopterygii</taxon>
        <taxon>Neopterygii</taxon>
        <taxon>Teleostei</taxon>
        <taxon>Anguilliformes</taxon>
        <taxon>Synaphobranchidae</taxon>
        <taxon>Synaphobranchus</taxon>
    </lineage>
</organism>
<dbReference type="InterPro" id="IPR036249">
    <property type="entry name" value="Thioredoxin-like_sf"/>
</dbReference>
<dbReference type="Pfam" id="PF10262">
    <property type="entry name" value="Rdx"/>
    <property type="match status" value="1"/>
</dbReference>
<name>A0A9Q1EP83_SYNKA</name>
<keyword evidence="1" id="KW-0676">Redox-active center</keyword>
<evidence type="ECO:0000313" key="2">
    <source>
        <dbReference type="EMBL" id="KAJ8342414.1"/>
    </source>
</evidence>
<sequence length="79" mass="8908">MSEGHLLVWWMRVTNLRDVLESKFPDELDFVSAKTSISGSFEVKVKGKLVHSKKTGNGFVDSEDKMGVIVRAIEQARKN</sequence>
<accession>A0A9Q1EP83</accession>
<protein>
    <recommendedName>
        <fullName evidence="4">Selenoprotein W</fullName>
    </recommendedName>
</protein>
<evidence type="ECO:0000256" key="1">
    <source>
        <dbReference type="ARBA" id="ARBA00023284"/>
    </source>
</evidence>
<reference evidence="2" key="1">
    <citation type="journal article" date="2023" name="Science">
        <title>Genome structures resolve the early diversification of teleost fishes.</title>
        <authorList>
            <person name="Parey E."/>
            <person name="Louis A."/>
            <person name="Montfort J."/>
            <person name="Bouchez O."/>
            <person name="Roques C."/>
            <person name="Iampietro C."/>
            <person name="Lluch J."/>
            <person name="Castinel A."/>
            <person name="Donnadieu C."/>
            <person name="Desvignes T."/>
            <person name="Floi Bucao C."/>
            <person name="Jouanno E."/>
            <person name="Wen M."/>
            <person name="Mejri S."/>
            <person name="Dirks R."/>
            <person name="Jansen H."/>
            <person name="Henkel C."/>
            <person name="Chen W.J."/>
            <person name="Zahm M."/>
            <person name="Cabau C."/>
            <person name="Klopp C."/>
            <person name="Thompson A.W."/>
            <person name="Robinson-Rechavi M."/>
            <person name="Braasch I."/>
            <person name="Lecointre G."/>
            <person name="Bobe J."/>
            <person name="Postlethwait J.H."/>
            <person name="Berthelot C."/>
            <person name="Roest Crollius H."/>
            <person name="Guiguen Y."/>
        </authorList>
    </citation>
    <scope>NUCLEOTIDE SEQUENCE</scope>
    <source>
        <strain evidence="2">WJC10195</strain>
    </source>
</reference>
<dbReference type="AlphaFoldDB" id="A0A9Q1EP83"/>
<dbReference type="SUPFAM" id="SSF52833">
    <property type="entry name" value="Thioredoxin-like"/>
    <property type="match status" value="1"/>
</dbReference>
<dbReference type="NCBIfam" id="TIGR02174">
    <property type="entry name" value="CXXU_selWTH"/>
    <property type="match status" value="1"/>
</dbReference>